<dbReference type="InterPro" id="IPR013824">
    <property type="entry name" value="Topo_IA_cen_sub1"/>
</dbReference>
<name>A0A6C0H019_9ZZZZ</name>
<protein>
    <recommendedName>
        <fullName evidence="3">DNA topoisomerase</fullName>
        <ecNumber evidence="3">5.6.2.1</ecNumber>
    </recommendedName>
</protein>
<evidence type="ECO:0000256" key="5">
    <source>
        <dbReference type="ARBA" id="ARBA00022842"/>
    </source>
</evidence>
<evidence type="ECO:0000259" key="9">
    <source>
        <dbReference type="PROSITE" id="PS50880"/>
    </source>
</evidence>
<dbReference type="InterPro" id="IPR023405">
    <property type="entry name" value="Topo_IA_core_domain"/>
</dbReference>
<dbReference type="PANTHER" id="PTHR42785">
    <property type="entry name" value="DNA TOPOISOMERASE, TYPE IA, CORE"/>
    <property type="match status" value="1"/>
</dbReference>
<keyword evidence="7" id="KW-0238">DNA-binding</keyword>
<keyword evidence="4" id="KW-0479">Metal-binding</keyword>
<evidence type="ECO:0000259" key="10">
    <source>
        <dbReference type="PROSITE" id="PS52039"/>
    </source>
</evidence>
<dbReference type="SMART" id="SM00493">
    <property type="entry name" value="TOPRIM"/>
    <property type="match status" value="1"/>
</dbReference>
<dbReference type="Pfam" id="PF01131">
    <property type="entry name" value="Topoisom_bac"/>
    <property type="match status" value="2"/>
</dbReference>
<accession>A0A6C0H019</accession>
<dbReference type="InterPro" id="IPR006171">
    <property type="entry name" value="TOPRIM_dom"/>
</dbReference>
<keyword evidence="5" id="KW-0460">Magnesium</keyword>
<dbReference type="PRINTS" id="PR00417">
    <property type="entry name" value="PRTPISMRASEI"/>
</dbReference>
<dbReference type="Gene3D" id="1.10.460.10">
    <property type="entry name" value="Topoisomerase I, domain 2"/>
    <property type="match status" value="1"/>
</dbReference>
<dbReference type="Pfam" id="PF01751">
    <property type="entry name" value="Toprim"/>
    <property type="match status" value="1"/>
</dbReference>
<dbReference type="NCBIfam" id="TIGR01051">
    <property type="entry name" value="topA_bact"/>
    <property type="match status" value="1"/>
</dbReference>
<dbReference type="EMBL" id="MN739833">
    <property type="protein sequence ID" value="QHT73894.1"/>
    <property type="molecule type" value="Genomic_DNA"/>
</dbReference>
<dbReference type="SUPFAM" id="SSF56712">
    <property type="entry name" value="Prokaryotic type I DNA topoisomerase"/>
    <property type="match status" value="1"/>
</dbReference>
<dbReference type="GO" id="GO:0003917">
    <property type="term" value="F:DNA topoisomerase type I (single strand cut, ATP-independent) activity"/>
    <property type="evidence" value="ECO:0007669"/>
    <property type="project" value="UniProtKB-EC"/>
</dbReference>
<dbReference type="SMART" id="SM00437">
    <property type="entry name" value="TOP1Ac"/>
    <property type="match status" value="1"/>
</dbReference>
<keyword evidence="8" id="KW-0413">Isomerase</keyword>
<evidence type="ECO:0000256" key="4">
    <source>
        <dbReference type="ARBA" id="ARBA00022723"/>
    </source>
</evidence>
<evidence type="ECO:0000256" key="1">
    <source>
        <dbReference type="ARBA" id="ARBA00000213"/>
    </source>
</evidence>
<dbReference type="InterPro" id="IPR000380">
    <property type="entry name" value="Topo_IA"/>
</dbReference>
<dbReference type="Gene3D" id="3.40.50.140">
    <property type="match status" value="1"/>
</dbReference>
<evidence type="ECO:0000256" key="7">
    <source>
        <dbReference type="ARBA" id="ARBA00023125"/>
    </source>
</evidence>
<dbReference type="GO" id="GO:0046872">
    <property type="term" value="F:metal ion binding"/>
    <property type="evidence" value="ECO:0007669"/>
    <property type="project" value="UniProtKB-KW"/>
</dbReference>
<evidence type="ECO:0000256" key="3">
    <source>
        <dbReference type="ARBA" id="ARBA00012891"/>
    </source>
</evidence>
<dbReference type="Gene3D" id="2.70.20.10">
    <property type="entry name" value="Topoisomerase I, domain 3"/>
    <property type="match status" value="1"/>
</dbReference>
<comment type="similarity">
    <text evidence="2">Belongs to the type IA topoisomerase family.</text>
</comment>
<feature type="domain" description="Toprim" evidence="9">
    <location>
        <begin position="1"/>
        <end position="108"/>
    </location>
</feature>
<dbReference type="GO" id="GO:0003677">
    <property type="term" value="F:DNA binding"/>
    <property type="evidence" value="ECO:0007669"/>
    <property type="project" value="UniProtKB-KW"/>
</dbReference>
<dbReference type="PANTHER" id="PTHR42785:SF1">
    <property type="entry name" value="DNA TOPOISOMERASE"/>
    <property type="match status" value="1"/>
</dbReference>
<evidence type="ECO:0000256" key="6">
    <source>
        <dbReference type="ARBA" id="ARBA00023029"/>
    </source>
</evidence>
<feature type="domain" description="Topo IA-type catalytic" evidence="10">
    <location>
        <begin position="124"/>
        <end position="577"/>
    </location>
</feature>
<dbReference type="PROSITE" id="PS52039">
    <property type="entry name" value="TOPO_IA_2"/>
    <property type="match status" value="1"/>
</dbReference>
<dbReference type="CDD" id="cd00186">
    <property type="entry name" value="TOP1Ac"/>
    <property type="match status" value="1"/>
</dbReference>
<dbReference type="EC" id="5.6.2.1" evidence="3"/>
<dbReference type="PROSITE" id="PS50880">
    <property type="entry name" value="TOPRIM"/>
    <property type="match status" value="1"/>
</dbReference>
<dbReference type="InterPro" id="IPR023406">
    <property type="entry name" value="Topo_IA_AS"/>
</dbReference>
<dbReference type="InterPro" id="IPR028612">
    <property type="entry name" value="Topoisom_1_IA"/>
</dbReference>
<dbReference type="GO" id="GO:0006265">
    <property type="term" value="P:DNA topological change"/>
    <property type="evidence" value="ECO:0007669"/>
    <property type="project" value="InterPro"/>
</dbReference>
<dbReference type="InterPro" id="IPR013825">
    <property type="entry name" value="Topo_IA_cen_sub2"/>
</dbReference>
<dbReference type="HAMAP" id="MF_00952">
    <property type="entry name" value="Topoisom_1_prok"/>
    <property type="match status" value="1"/>
</dbReference>
<dbReference type="InterPro" id="IPR003601">
    <property type="entry name" value="Topo_IA_2"/>
</dbReference>
<proteinExistence type="inferred from homology"/>
<dbReference type="PROSITE" id="PS00396">
    <property type="entry name" value="TOPO_IA_1"/>
    <property type="match status" value="1"/>
</dbReference>
<dbReference type="InterPro" id="IPR013497">
    <property type="entry name" value="Topo_IA_cen"/>
</dbReference>
<dbReference type="InterPro" id="IPR003602">
    <property type="entry name" value="Topo_IA_DNA-bd_dom"/>
</dbReference>
<sequence length="756" mass="87239">MKLFIVESPGKIKKIQSFLGSEYKVTASVGHIRQLKKNDYFDEETFTPKYDICDGKENVVKELKSLVKASNEIYLCADLDREGEAIAESCRDVLNLKDNYQRVTFNEITKAAILEALKHPRKMDNNLVNAQVARALLDQIVGFKLTQQLYKRINKSKLSVGRVQTVAVKLIADKEDEIFDFLESNKGSFYNINGNFKIDKSTVKTTLFENSKIFETSDSNLVKTILISFKKDYIISKIESKERSQNPSPPFITSSLQQTASTKFRYNVKKTMIIAQKLYEAGHITYMRTDCPTMSQQAHIECKNTITTKYGNNYYKYVQYSSKSANAQEAHECIRPTHFDIEDIEGTAEEKKLYSLIWKRTIASQMEAAKYDVLVIYIKNESQKNYTFIGNIETLKFDGFLKVYDLGDDNSEEAQNDNKLKSNITKDSKITLIDLVSQEKIKEPPSRYTEANLVRQLEKMEIGRPSTYANIIDKIQDRGYVNIQNIEGVKKNVKTFKFKTELKEEIKEINYGKENSKFVPTELGFEVLEFMETYFPYIIEYTFTANMEKKLDEIANGKMTKIQVMGTFYKQLIAEIKKVSGEKIDKKIINTDKILTSINNIQYYLTKTKFGDAIKWEEDGETKYKSLKNIGVSINNINEDTLKEFLKYPKELGEEIKLFKDFKKGGLFIGFNGKYFTIENENITLLEAKEIIKGGGKTNSNNTEKFMKELDKSHKLWKNPKDGKYFIIYNKKFYAAPNENITLADAKKIIETNKKK</sequence>
<evidence type="ECO:0000313" key="11">
    <source>
        <dbReference type="EMBL" id="QHT73894.1"/>
    </source>
</evidence>
<organism evidence="11">
    <name type="scientific">viral metagenome</name>
    <dbReference type="NCBI Taxonomy" id="1070528"/>
    <lineage>
        <taxon>unclassified sequences</taxon>
        <taxon>metagenomes</taxon>
        <taxon>organismal metagenomes</taxon>
    </lineage>
</organism>
<dbReference type="InterPro" id="IPR013826">
    <property type="entry name" value="Topo_IA_cen_sub3"/>
</dbReference>
<dbReference type="Gene3D" id="1.10.290.10">
    <property type="entry name" value="Topoisomerase I, domain 4"/>
    <property type="match status" value="1"/>
</dbReference>
<dbReference type="SMART" id="SM00436">
    <property type="entry name" value="TOP1Bc"/>
    <property type="match status" value="1"/>
</dbReference>
<keyword evidence="6" id="KW-0799">Topoisomerase</keyword>
<dbReference type="InterPro" id="IPR005733">
    <property type="entry name" value="TopoI_bac-type"/>
</dbReference>
<evidence type="ECO:0000256" key="8">
    <source>
        <dbReference type="ARBA" id="ARBA00023235"/>
    </source>
</evidence>
<reference evidence="11" key="1">
    <citation type="journal article" date="2020" name="Nature">
        <title>Giant virus diversity and host interactions through global metagenomics.</title>
        <authorList>
            <person name="Schulz F."/>
            <person name="Roux S."/>
            <person name="Paez-Espino D."/>
            <person name="Jungbluth S."/>
            <person name="Walsh D.A."/>
            <person name="Denef V.J."/>
            <person name="McMahon K.D."/>
            <person name="Konstantinidis K.T."/>
            <person name="Eloe-Fadrosh E.A."/>
            <person name="Kyrpides N.C."/>
            <person name="Woyke T."/>
        </authorList>
    </citation>
    <scope>NUCLEOTIDE SEQUENCE</scope>
    <source>
        <strain evidence="11">GVMAG-M-3300023179-4</strain>
    </source>
</reference>
<dbReference type="AlphaFoldDB" id="A0A6C0H019"/>
<comment type="catalytic activity">
    <reaction evidence="1">
        <text>ATP-independent breakage of single-stranded DNA, followed by passage and rejoining.</text>
        <dbReference type="EC" id="5.6.2.1"/>
    </reaction>
</comment>
<evidence type="ECO:0000256" key="2">
    <source>
        <dbReference type="ARBA" id="ARBA00009446"/>
    </source>
</evidence>